<feature type="transmembrane region" description="Helical" evidence="6">
    <location>
        <begin position="475"/>
        <end position="494"/>
    </location>
</feature>
<feature type="domain" description="Major facilitator superfamily (MFS) profile" evidence="7">
    <location>
        <begin position="162"/>
        <end position="599"/>
    </location>
</feature>
<dbReference type="EMBL" id="JAWHQM010000004">
    <property type="protein sequence ID" value="KAK5626648.1"/>
    <property type="molecule type" value="Genomic_DNA"/>
</dbReference>
<reference evidence="8 9" key="1">
    <citation type="submission" date="2023-10" db="EMBL/GenBank/DDBJ databases">
        <title>Draft genome sequence of Xylaria bambusicola isolate GMP-LS, the root and basal stem rot pathogen of sugarcane in Indonesia.</title>
        <authorList>
            <person name="Selvaraj P."/>
            <person name="Muralishankar V."/>
            <person name="Muruganantham S."/>
            <person name="Sp S."/>
            <person name="Haryani S."/>
            <person name="Lau K.J.X."/>
            <person name="Naqvi N.I."/>
        </authorList>
    </citation>
    <scope>NUCLEOTIDE SEQUENCE [LARGE SCALE GENOMIC DNA]</scope>
    <source>
        <strain evidence="8">GMP-LS</strain>
    </source>
</reference>
<dbReference type="Gene3D" id="1.20.1250.20">
    <property type="entry name" value="MFS general substrate transporter like domains"/>
    <property type="match status" value="1"/>
</dbReference>
<dbReference type="InterPro" id="IPR020846">
    <property type="entry name" value="MFS_dom"/>
</dbReference>
<accession>A0AAN7Z4E5</accession>
<feature type="transmembrane region" description="Helical" evidence="6">
    <location>
        <begin position="500"/>
        <end position="519"/>
    </location>
</feature>
<dbReference type="PANTHER" id="PTHR23502">
    <property type="entry name" value="MAJOR FACILITATOR SUPERFAMILY"/>
    <property type="match status" value="1"/>
</dbReference>
<dbReference type="GO" id="GO:0022857">
    <property type="term" value="F:transmembrane transporter activity"/>
    <property type="evidence" value="ECO:0007669"/>
    <property type="project" value="InterPro"/>
</dbReference>
<evidence type="ECO:0000256" key="1">
    <source>
        <dbReference type="ARBA" id="ARBA00004141"/>
    </source>
</evidence>
<feature type="transmembrane region" description="Helical" evidence="6">
    <location>
        <begin position="568"/>
        <end position="592"/>
    </location>
</feature>
<organism evidence="8 9">
    <name type="scientific">Xylaria bambusicola</name>
    <dbReference type="NCBI Taxonomy" id="326684"/>
    <lineage>
        <taxon>Eukaryota</taxon>
        <taxon>Fungi</taxon>
        <taxon>Dikarya</taxon>
        <taxon>Ascomycota</taxon>
        <taxon>Pezizomycotina</taxon>
        <taxon>Sordariomycetes</taxon>
        <taxon>Xylariomycetidae</taxon>
        <taxon>Xylariales</taxon>
        <taxon>Xylariaceae</taxon>
        <taxon>Xylaria</taxon>
    </lineage>
</organism>
<protein>
    <recommendedName>
        <fullName evidence="7">Major facilitator superfamily (MFS) profile domain-containing protein</fullName>
    </recommendedName>
</protein>
<proteinExistence type="predicted"/>
<dbReference type="InterPro" id="IPR036259">
    <property type="entry name" value="MFS_trans_sf"/>
</dbReference>
<feature type="transmembrane region" description="Helical" evidence="6">
    <location>
        <begin position="227"/>
        <end position="247"/>
    </location>
</feature>
<feature type="transmembrane region" description="Helical" evidence="6">
    <location>
        <begin position="531"/>
        <end position="556"/>
    </location>
</feature>
<feature type="compositionally biased region" description="Basic and acidic residues" evidence="5">
    <location>
        <begin position="125"/>
        <end position="134"/>
    </location>
</feature>
<dbReference type="PROSITE" id="PS50850">
    <property type="entry name" value="MFS"/>
    <property type="match status" value="1"/>
</dbReference>
<keyword evidence="3 6" id="KW-1133">Transmembrane helix</keyword>
<name>A0AAN7Z4E5_9PEZI</name>
<sequence>MPFFPDDEDQIPHSLSSFPLDYNITMLPSIGFCQQPCSKLIATTRIQKAGRRLISRYLEVIVMVNLTICIVHPDAGLAQHHRYDTLRSNIRILFTLTRRGGISRIEKTAVVPSDDDLTTVTTPPGHEEQRVPTENEPKDMITEVTNPEVLASEFPTYKKWVILTVIFLVQTSMNFNTSLYANGQSGMAKAFNVSHQTTVTGAAIFLITYAFGCELWAPWSEEIGRKIVLQSSLFLVNICCLPVALAPQGMTSIIVGRAFGGLFSAGGSVTLGMVADMFSPNAQEYPLAFIVLSSVGGSIIGPIIGGFVETYLTWRWAIWIQLVFGMVVQFLHLALVPETRSTVRLDAHAKLLRKNGMFPNASGPTEHKTWRQYLMPREILTIWFRPFRMFITEPIVSVLSALSGFSDALIFMQIQSFGLVFKLFNFSVIQTGLAFIPIGLGYVLAYLFYIPAIQQSRQLRRENPISEHAQYESRLIPLLYTAPCLPVGLFLFAWTSDATMHWALPMLGCLFIGIANYTIYMTTIDYMAAAYGPYSASATGGNGFARDFLAGLLTWFANPYYQAFHGRFALQIANTVLAGVSLLLVLATVVIYKMGPSMRRRSPFAQSLSTPLSGISPANSARRTV</sequence>
<dbReference type="GO" id="GO:0005886">
    <property type="term" value="C:plasma membrane"/>
    <property type="evidence" value="ECO:0007669"/>
    <property type="project" value="TreeGrafter"/>
</dbReference>
<dbReference type="InterPro" id="IPR011701">
    <property type="entry name" value="MFS"/>
</dbReference>
<dbReference type="Pfam" id="PF07690">
    <property type="entry name" value="MFS_1"/>
    <property type="match status" value="1"/>
</dbReference>
<feature type="transmembrane region" description="Helical" evidence="6">
    <location>
        <begin position="193"/>
        <end position="215"/>
    </location>
</feature>
<evidence type="ECO:0000256" key="6">
    <source>
        <dbReference type="SAM" id="Phobius"/>
    </source>
</evidence>
<feature type="transmembrane region" description="Helical" evidence="6">
    <location>
        <begin position="160"/>
        <end position="181"/>
    </location>
</feature>
<evidence type="ECO:0000256" key="4">
    <source>
        <dbReference type="ARBA" id="ARBA00023136"/>
    </source>
</evidence>
<evidence type="ECO:0000256" key="2">
    <source>
        <dbReference type="ARBA" id="ARBA00022692"/>
    </source>
</evidence>
<comment type="subcellular location">
    <subcellularLocation>
        <location evidence="1">Membrane</location>
        <topology evidence="1">Multi-pass membrane protein</topology>
    </subcellularLocation>
</comment>
<dbReference type="Proteomes" id="UP001305414">
    <property type="component" value="Unassembled WGS sequence"/>
</dbReference>
<dbReference type="PANTHER" id="PTHR23502:SF13">
    <property type="entry name" value="MULTIDRUG TRANSPORTER, PUTATIVE (AFU_ORTHOLOGUE AFUA_2G12550)-RELATED"/>
    <property type="match status" value="1"/>
</dbReference>
<comment type="caution">
    <text evidence="8">The sequence shown here is derived from an EMBL/GenBank/DDBJ whole genome shotgun (WGS) entry which is preliminary data.</text>
</comment>
<keyword evidence="9" id="KW-1185">Reference proteome</keyword>
<feature type="transmembrane region" description="Helical" evidence="6">
    <location>
        <begin position="253"/>
        <end position="275"/>
    </location>
</feature>
<keyword evidence="4 6" id="KW-0472">Membrane</keyword>
<feature type="transmembrane region" description="Helical" evidence="6">
    <location>
        <begin position="434"/>
        <end position="454"/>
    </location>
</feature>
<evidence type="ECO:0000313" key="8">
    <source>
        <dbReference type="EMBL" id="KAK5626648.1"/>
    </source>
</evidence>
<evidence type="ECO:0000256" key="3">
    <source>
        <dbReference type="ARBA" id="ARBA00022989"/>
    </source>
</evidence>
<keyword evidence="2 6" id="KW-0812">Transmembrane</keyword>
<dbReference type="FunFam" id="1.20.1250.20:FF:000088">
    <property type="entry name" value="MFS multidrug transporter, putative"/>
    <property type="match status" value="1"/>
</dbReference>
<gene>
    <name evidence="8" type="ORF">RRF57_002363</name>
</gene>
<dbReference type="AlphaFoldDB" id="A0AAN7Z4E5"/>
<dbReference type="SUPFAM" id="SSF103473">
    <property type="entry name" value="MFS general substrate transporter"/>
    <property type="match status" value="1"/>
</dbReference>
<feature type="region of interest" description="Disordered" evidence="5">
    <location>
        <begin position="114"/>
        <end position="134"/>
    </location>
</feature>
<evidence type="ECO:0000313" key="9">
    <source>
        <dbReference type="Proteomes" id="UP001305414"/>
    </source>
</evidence>
<feature type="transmembrane region" description="Helical" evidence="6">
    <location>
        <begin position="314"/>
        <end position="335"/>
    </location>
</feature>
<evidence type="ECO:0000256" key="5">
    <source>
        <dbReference type="SAM" id="MobiDB-lite"/>
    </source>
</evidence>
<evidence type="ECO:0000259" key="7">
    <source>
        <dbReference type="PROSITE" id="PS50850"/>
    </source>
</evidence>
<feature type="transmembrane region" description="Helical" evidence="6">
    <location>
        <begin position="287"/>
        <end position="308"/>
    </location>
</feature>